<evidence type="ECO:0000256" key="8">
    <source>
        <dbReference type="PIRSR" id="PIRSR630616-2"/>
    </source>
</evidence>
<keyword evidence="3" id="KW-0808">Transferase</keyword>
<feature type="active site" description="Proton acceptor" evidence="7">
    <location>
        <position position="190"/>
    </location>
</feature>
<dbReference type="HOGENOM" id="CLU_320088_0_0_1"/>
<dbReference type="InterPro" id="IPR017441">
    <property type="entry name" value="Protein_kinase_ATP_BS"/>
</dbReference>
<dbReference type="GO" id="GO:1900180">
    <property type="term" value="P:regulation of protein localization to nucleus"/>
    <property type="evidence" value="ECO:0007669"/>
    <property type="project" value="UniProtKB-ARBA"/>
</dbReference>
<feature type="compositionally biased region" description="Polar residues" evidence="11">
    <location>
        <begin position="18"/>
        <end position="27"/>
    </location>
</feature>
<feature type="compositionally biased region" description="Low complexity" evidence="11">
    <location>
        <begin position="317"/>
        <end position="365"/>
    </location>
</feature>
<dbReference type="SUPFAM" id="SSF56112">
    <property type="entry name" value="Protein kinase-like (PK-like)"/>
    <property type="match status" value="1"/>
</dbReference>
<evidence type="ECO:0000256" key="4">
    <source>
        <dbReference type="ARBA" id="ARBA00022741"/>
    </source>
</evidence>
<proteinExistence type="predicted"/>
<feature type="compositionally biased region" description="Polar residues" evidence="11">
    <location>
        <begin position="591"/>
        <end position="609"/>
    </location>
</feature>
<feature type="compositionally biased region" description="Low complexity" evidence="11">
    <location>
        <begin position="403"/>
        <end position="414"/>
    </location>
</feature>
<dbReference type="GO" id="GO:0042149">
    <property type="term" value="P:cellular response to glucose starvation"/>
    <property type="evidence" value="ECO:0000318"/>
    <property type="project" value="GO_Central"/>
</dbReference>
<evidence type="ECO:0000256" key="5">
    <source>
        <dbReference type="ARBA" id="ARBA00022777"/>
    </source>
</evidence>
<dbReference type="FunFam" id="1.10.510.10:FF:000829">
    <property type="entry name" value="Serine/threonine-protein kinase TOS3"/>
    <property type="match status" value="1"/>
</dbReference>
<dbReference type="GO" id="GO:0051726">
    <property type="term" value="P:regulation of cell cycle"/>
    <property type="evidence" value="ECO:0000318"/>
    <property type="project" value="GO_Central"/>
</dbReference>
<feature type="compositionally biased region" description="Low complexity" evidence="11">
    <location>
        <begin position="374"/>
        <end position="390"/>
    </location>
</feature>
<keyword evidence="5" id="KW-0418">Kinase</keyword>
<gene>
    <name evidence="13" type="ORF">YALI0_D08822g</name>
</gene>
<keyword evidence="14" id="KW-1185">Reference proteome</keyword>
<evidence type="ECO:0000256" key="3">
    <source>
        <dbReference type="ARBA" id="ARBA00022679"/>
    </source>
</evidence>
<dbReference type="EMBL" id="CR382130">
    <property type="protein sequence ID" value="CAG80779.1"/>
    <property type="molecule type" value="Genomic_DNA"/>
</dbReference>
<dbReference type="InterPro" id="IPR011009">
    <property type="entry name" value="Kinase-like_dom_sf"/>
</dbReference>
<keyword evidence="2" id="KW-0597">Phosphoprotein</keyword>
<feature type="cross-link" description="Glycyl lysine isopeptide (Lys-Gly) (interchain with G-Cter in SUMO2)" evidence="9">
    <location>
        <position position="192"/>
    </location>
</feature>
<feature type="binding site" evidence="8 10">
    <location>
        <position position="79"/>
    </location>
    <ligand>
        <name>ATP</name>
        <dbReference type="ChEBI" id="CHEBI:30616"/>
    </ligand>
</feature>
<dbReference type="PROSITE" id="PS00107">
    <property type="entry name" value="PROTEIN_KINASE_ATP"/>
    <property type="match status" value="1"/>
</dbReference>
<dbReference type="InterPro" id="IPR030616">
    <property type="entry name" value="Aur-like"/>
</dbReference>
<feature type="compositionally biased region" description="Low complexity" evidence="11">
    <location>
        <begin position="569"/>
        <end position="578"/>
    </location>
</feature>
<evidence type="ECO:0000256" key="9">
    <source>
        <dbReference type="PIRSR" id="PIRSR630616-3"/>
    </source>
</evidence>
<dbReference type="InterPro" id="IPR000719">
    <property type="entry name" value="Prot_kinase_dom"/>
</dbReference>
<evidence type="ECO:0000256" key="1">
    <source>
        <dbReference type="ARBA" id="ARBA00022527"/>
    </source>
</evidence>
<dbReference type="PROSITE" id="PS00108">
    <property type="entry name" value="PROTEIN_KINASE_ST"/>
    <property type="match status" value="1"/>
</dbReference>
<dbReference type="CDD" id="cd14008">
    <property type="entry name" value="STKc_LKB1_CaMKK"/>
    <property type="match status" value="1"/>
</dbReference>
<dbReference type="GO" id="GO:0004674">
    <property type="term" value="F:protein serine/threonine kinase activity"/>
    <property type="evidence" value="ECO:0000318"/>
    <property type="project" value="GO_Central"/>
</dbReference>
<feature type="region of interest" description="Disordered" evidence="11">
    <location>
        <begin position="689"/>
        <end position="816"/>
    </location>
</feature>
<evidence type="ECO:0000256" key="10">
    <source>
        <dbReference type="PROSITE-ProRule" id="PRU10141"/>
    </source>
</evidence>
<evidence type="ECO:0000256" key="6">
    <source>
        <dbReference type="ARBA" id="ARBA00022840"/>
    </source>
</evidence>
<dbReference type="Pfam" id="PF00069">
    <property type="entry name" value="Pkinase"/>
    <property type="match status" value="1"/>
</dbReference>
<keyword evidence="4 8" id="KW-0547">Nucleotide-binding</keyword>
<keyword evidence="6 8" id="KW-0067">ATP-binding</keyword>
<dbReference type="OrthoDB" id="68483at2759"/>
<feature type="compositionally biased region" description="Polar residues" evidence="11">
    <location>
        <begin position="299"/>
        <end position="316"/>
    </location>
</feature>
<accession>Q6C9S1</accession>
<organism evidence="13 14">
    <name type="scientific">Yarrowia lipolytica (strain CLIB 122 / E 150)</name>
    <name type="common">Yeast</name>
    <name type="synonym">Candida lipolytica</name>
    <dbReference type="NCBI Taxonomy" id="284591"/>
    <lineage>
        <taxon>Eukaryota</taxon>
        <taxon>Fungi</taxon>
        <taxon>Dikarya</taxon>
        <taxon>Ascomycota</taxon>
        <taxon>Saccharomycotina</taxon>
        <taxon>Dipodascomycetes</taxon>
        <taxon>Dipodascales</taxon>
        <taxon>Dipodascales incertae sedis</taxon>
        <taxon>Yarrowia</taxon>
    </lineage>
</organism>
<dbReference type="VEuPathDB" id="FungiDB:YALI0_D08822g"/>
<feature type="compositionally biased region" description="Low complexity" evidence="11">
    <location>
        <begin position="769"/>
        <end position="782"/>
    </location>
</feature>
<dbReference type="AlphaFoldDB" id="Q6C9S1"/>
<dbReference type="SMART" id="SM00220">
    <property type="entry name" value="S_TKc"/>
    <property type="match status" value="1"/>
</dbReference>
<dbReference type="InterPro" id="IPR008271">
    <property type="entry name" value="Ser/Thr_kinase_AS"/>
</dbReference>
<dbReference type="STRING" id="284591.Q6C9S1"/>
<feature type="region of interest" description="Disordered" evidence="11">
    <location>
        <begin position="1"/>
        <end position="27"/>
    </location>
</feature>
<dbReference type="PANTHER" id="PTHR24350">
    <property type="entry name" value="SERINE/THREONINE-PROTEIN KINASE IAL-RELATED"/>
    <property type="match status" value="1"/>
</dbReference>
<dbReference type="GO" id="GO:0005524">
    <property type="term" value="F:ATP binding"/>
    <property type="evidence" value="ECO:0007669"/>
    <property type="project" value="UniProtKB-UniRule"/>
</dbReference>
<feature type="region of interest" description="Disordered" evidence="11">
    <location>
        <begin position="852"/>
        <end position="907"/>
    </location>
</feature>
<sequence length="907" mass="97910">MSSTTPGSGSPSRTSTPVLTHTSSHTSVKETSYVNLDYDPVSGRTTLNTYEVIKELGRGQHGKVKLGRDLTTGEYVAIKVVDRLGKPKLGKYAQLRKDPSDRNVHEEAVKREIAILKKCEHPHIVRLLEVMDDVKSRKIFMVLEYCEGGELVWQNDDGTPSMTMDEARQVFRDVLLGLEYLHFQGIIHRDIKPANLLLCHKQVKISDFGVSFTSAGDTTDEIELAKTAGTPAFFAPELCQNNPGKGNCVTNKIDIWALGVTLYCLLFGKVPFSADSEYELFEVICRDQVTFPDTDDDASGSTKTDSAPGSAISTTAPQSLSVQTSSFSPTSESSQFSQSSESERSITSPTSQASSFSTASLLTSSRHGSRANLSGATSRATSRDATTAHSNATATREPRDLSQARMSSRSSLSRYFHRERHDSSSSQLSSPQQHHLSKPELPPIQASANTDMQLAHDLILKLLEKDPNKRITIQEIKDHPWTQMNMCNEEAREFNEASNDEQRIEITNEDLQTAVSGIGSKIRKGLTKLGTSALAFAGIKRRGSGASTTASTTRGSTPVGSPASFQPGTSAATSASTSCIPDSLPEPLPSSVMSNQSAPPMSASTTNVPDHNPPPQMVINPPVVGFSADDDDDDLETPTIKGMPKFGDTVITEGLLKSSLASEIFDLQNGPWAQSSDIASPRFPPILSSRQLRQEPQAYTSLDPGRASSDRASPSYEKKSFDAPQRPSYDRQNSGGSRLDPGSRSFLPLTSAERPPHIIERPSVSRGLSIDSNDSSISSSSSTGELELVVGRKGPGEFSSSITSGGGDTSDMRRPRLVSDSQIDRTFERSHNEAVMPNIEDIEMEDPFGGEPDNMSTIHSAHPSISSEARSLAAGSTTSAGSDGGGRKRSSTITNGILQRQRPTFDL</sequence>
<evidence type="ECO:0000256" key="7">
    <source>
        <dbReference type="PIRSR" id="PIRSR630616-1"/>
    </source>
</evidence>
<feature type="compositionally biased region" description="Low complexity" evidence="11">
    <location>
        <begin position="424"/>
        <end position="434"/>
    </location>
</feature>
<feature type="compositionally biased region" description="Low complexity" evidence="11">
    <location>
        <begin position="1"/>
        <end position="17"/>
    </location>
</feature>
<evidence type="ECO:0000256" key="2">
    <source>
        <dbReference type="ARBA" id="ARBA00022553"/>
    </source>
</evidence>
<feature type="compositionally biased region" description="Low complexity" evidence="11">
    <location>
        <begin position="869"/>
        <end position="881"/>
    </location>
</feature>
<feature type="compositionally biased region" description="Low complexity" evidence="11">
    <location>
        <begin position="544"/>
        <end position="557"/>
    </location>
</feature>
<dbReference type="Gene3D" id="1.10.510.10">
    <property type="entry name" value="Transferase(Phosphotransferase) domain 1"/>
    <property type="match status" value="2"/>
</dbReference>
<evidence type="ECO:0000313" key="13">
    <source>
        <dbReference type="EMBL" id="CAG80779.1"/>
    </source>
</evidence>
<reference evidence="13 14" key="1">
    <citation type="journal article" date="2004" name="Nature">
        <title>Genome evolution in yeasts.</title>
        <authorList>
            <consortium name="Genolevures"/>
            <person name="Dujon B."/>
            <person name="Sherman D."/>
            <person name="Fischer G."/>
            <person name="Durrens P."/>
            <person name="Casaregola S."/>
            <person name="Lafontaine I."/>
            <person name="de Montigny J."/>
            <person name="Marck C."/>
            <person name="Neuveglise C."/>
            <person name="Talla E."/>
            <person name="Goffard N."/>
            <person name="Frangeul L."/>
            <person name="Aigle M."/>
            <person name="Anthouard V."/>
            <person name="Babour A."/>
            <person name="Barbe V."/>
            <person name="Barnay S."/>
            <person name="Blanchin S."/>
            <person name="Beckerich J.M."/>
            <person name="Beyne E."/>
            <person name="Bleykasten C."/>
            <person name="Boisrame A."/>
            <person name="Boyer J."/>
            <person name="Cattolico L."/>
            <person name="Confanioleri F."/>
            <person name="de Daruvar A."/>
            <person name="Despons L."/>
            <person name="Fabre E."/>
            <person name="Fairhead C."/>
            <person name="Ferry-Dumazet H."/>
            <person name="Groppi A."/>
            <person name="Hantraye F."/>
            <person name="Hennequin C."/>
            <person name="Jauniaux N."/>
            <person name="Joyet P."/>
            <person name="Kachouri R."/>
            <person name="Kerrest A."/>
            <person name="Koszul R."/>
            <person name="Lemaire M."/>
            <person name="Lesur I."/>
            <person name="Ma L."/>
            <person name="Muller H."/>
            <person name="Nicaud J.M."/>
            <person name="Nikolski M."/>
            <person name="Oztas S."/>
            <person name="Ozier-Kalogeropoulos O."/>
            <person name="Pellenz S."/>
            <person name="Potier S."/>
            <person name="Richard G.F."/>
            <person name="Straub M.L."/>
            <person name="Suleau A."/>
            <person name="Swennene D."/>
            <person name="Tekaia F."/>
            <person name="Wesolowski-Louvel M."/>
            <person name="Westhof E."/>
            <person name="Wirth B."/>
            <person name="Zeniou-Meyer M."/>
            <person name="Zivanovic I."/>
            <person name="Bolotin-Fukuhara M."/>
            <person name="Thierry A."/>
            <person name="Bouchier C."/>
            <person name="Caudron B."/>
            <person name="Scarpelli C."/>
            <person name="Gaillardin C."/>
            <person name="Weissenbach J."/>
            <person name="Wincker P."/>
            <person name="Souciet J.L."/>
        </authorList>
    </citation>
    <scope>NUCLEOTIDE SEQUENCE [LARGE SCALE GENOMIC DNA]</scope>
    <source>
        <strain evidence="14">CLIB 122 / E 150</strain>
    </source>
</reference>
<dbReference type="PROSITE" id="PS50011">
    <property type="entry name" value="PROTEIN_KINASE_DOM"/>
    <property type="match status" value="1"/>
</dbReference>
<feature type="region of interest" description="Disordered" evidence="11">
    <location>
        <begin position="541"/>
        <end position="615"/>
    </location>
</feature>
<keyword evidence="1" id="KW-0723">Serine/threonine-protein kinase</keyword>
<evidence type="ECO:0000259" key="12">
    <source>
        <dbReference type="PROSITE" id="PS50011"/>
    </source>
</evidence>
<dbReference type="Proteomes" id="UP000001300">
    <property type="component" value="Chromosome D"/>
</dbReference>
<evidence type="ECO:0000256" key="11">
    <source>
        <dbReference type="SAM" id="MobiDB-lite"/>
    </source>
</evidence>
<dbReference type="GO" id="GO:0005737">
    <property type="term" value="C:cytoplasm"/>
    <property type="evidence" value="ECO:0000318"/>
    <property type="project" value="GO_Central"/>
</dbReference>
<feature type="region of interest" description="Disordered" evidence="11">
    <location>
        <begin position="292"/>
        <end position="444"/>
    </location>
</feature>
<name>Q6C9S1_YARLI</name>
<feature type="domain" description="Protein kinase" evidence="12">
    <location>
        <begin position="50"/>
        <end position="482"/>
    </location>
</feature>
<feature type="compositionally biased region" description="Polar residues" evidence="11">
    <location>
        <begin position="854"/>
        <end position="868"/>
    </location>
</feature>
<feature type="compositionally biased region" description="Polar residues" evidence="11">
    <location>
        <begin position="891"/>
        <end position="907"/>
    </location>
</feature>
<feature type="binding site" evidence="8">
    <location>
        <position position="207"/>
    </location>
    <ligand>
        <name>ATP</name>
        <dbReference type="ChEBI" id="CHEBI:30616"/>
    </ligand>
</feature>
<dbReference type="InParanoid" id="Q6C9S1"/>
<protein>
    <submittedName>
        <fullName evidence="13">YALI0D08822p</fullName>
    </submittedName>
</protein>
<evidence type="ECO:0000313" key="14">
    <source>
        <dbReference type="Proteomes" id="UP000001300"/>
    </source>
</evidence>
<dbReference type="KEGG" id="yli:2910676"/>